<dbReference type="Pfam" id="PF08336">
    <property type="entry name" value="P4Ha_N"/>
    <property type="match status" value="1"/>
</dbReference>
<evidence type="ECO:0000259" key="14">
    <source>
        <dbReference type="PROSITE" id="PS51471"/>
    </source>
</evidence>
<reference evidence="15 16" key="1">
    <citation type="submission" date="2020-02" db="EMBL/GenBank/DDBJ databases">
        <authorList>
            <person name="Ferguson B K."/>
        </authorList>
    </citation>
    <scope>NUCLEOTIDE SEQUENCE [LARGE SCALE GENOMIC DNA]</scope>
</reference>
<dbReference type="FunFam" id="1.25.40.10:FF:000006">
    <property type="entry name" value="Prolyl 4-hydroxylase subunit alpha 2"/>
    <property type="match status" value="1"/>
</dbReference>
<dbReference type="Pfam" id="PF13640">
    <property type="entry name" value="2OG-FeII_Oxy_3"/>
    <property type="match status" value="1"/>
</dbReference>
<comment type="subcellular location">
    <subcellularLocation>
        <location evidence="3">Endoplasmic reticulum lumen</location>
    </subcellularLocation>
</comment>
<dbReference type="InterPro" id="IPR059068">
    <property type="entry name" value="TPR_P4H"/>
</dbReference>
<feature type="compositionally biased region" description="Basic and acidic residues" evidence="13">
    <location>
        <begin position="392"/>
        <end position="403"/>
    </location>
</feature>
<feature type="domain" description="Fe2OG dioxygenase" evidence="14">
    <location>
        <begin position="554"/>
        <end position="662"/>
    </location>
</feature>
<dbReference type="PANTHER" id="PTHR10869">
    <property type="entry name" value="PROLYL 4-HYDROXYLASE ALPHA SUBUNIT"/>
    <property type="match status" value="1"/>
</dbReference>
<keyword evidence="7" id="KW-0256">Endoplasmic reticulum</keyword>
<keyword evidence="12" id="KW-0325">Glycoprotein</keyword>
<keyword evidence="16" id="KW-1185">Reference proteome</keyword>
<evidence type="ECO:0000256" key="11">
    <source>
        <dbReference type="ARBA" id="ARBA00023004"/>
    </source>
</evidence>
<comment type="cofactor">
    <cofactor evidence="1">
        <name>L-ascorbate</name>
        <dbReference type="ChEBI" id="CHEBI:38290"/>
    </cofactor>
</comment>
<dbReference type="Gene3D" id="2.60.120.620">
    <property type="entry name" value="q2cbj1_9rhob like domain"/>
    <property type="match status" value="1"/>
</dbReference>
<dbReference type="GO" id="GO:0005788">
    <property type="term" value="C:endoplasmic reticulum lumen"/>
    <property type="evidence" value="ECO:0007669"/>
    <property type="project" value="UniProtKB-SubCell"/>
</dbReference>
<keyword evidence="8" id="KW-0847">Vitamin C</keyword>
<dbReference type="SUPFAM" id="SSF48452">
    <property type="entry name" value="TPR-like"/>
    <property type="match status" value="1"/>
</dbReference>
<dbReference type="PROSITE" id="PS51471">
    <property type="entry name" value="FE2OG_OXY"/>
    <property type="match status" value="1"/>
</dbReference>
<dbReference type="Gene3D" id="6.10.140.1460">
    <property type="match status" value="1"/>
</dbReference>
<evidence type="ECO:0000256" key="10">
    <source>
        <dbReference type="ARBA" id="ARBA00023002"/>
    </source>
</evidence>
<dbReference type="InterPro" id="IPR011990">
    <property type="entry name" value="TPR-like_helical_dom_sf"/>
</dbReference>
<dbReference type="InterPro" id="IPR006620">
    <property type="entry name" value="Pro_4_hyd_alph"/>
</dbReference>
<dbReference type="EMBL" id="CADCXV010000702">
    <property type="protein sequence ID" value="CAB0033204.1"/>
    <property type="molecule type" value="Genomic_DNA"/>
</dbReference>
<evidence type="ECO:0000256" key="3">
    <source>
        <dbReference type="ARBA" id="ARBA00004319"/>
    </source>
</evidence>
<dbReference type="Gene3D" id="1.25.40.10">
    <property type="entry name" value="Tetratricopeptide repeat domain"/>
    <property type="match status" value="1"/>
</dbReference>
<evidence type="ECO:0000256" key="8">
    <source>
        <dbReference type="ARBA" id="ARBA00022896"/>
    </source>
</evidence>
<evidence type="ECO:0000256" key="4">
    <source>
        <dbReference type="ARBA" id="ARBA00006511"/>
    </source>
</evidence>
<keyword evidence="11" id="KW-0408">Iron</keyword>
<evidence type="ECO:0000313" key="15">
    <source>
        <dbReference type="EMBL" id="CAB0033204.1"/>
    </source>
</evidence>
<feature type="region of interest" description="Disordered" evidence="13">
    <location>
        <begin position="61"/>
        <end position="83"/>
    </location>
</feature>
<evidence type="ECO:0000256" key="5">
    <source>
        <dbReference type="ARBA" id="ARBA00012269"/>
    </source>
</evidence>
<dbReference type="InterPro" id="IPR013547">
    <property type="entry name" value="P4H_N"/>
</dbReference>
<evidence type="ECO:0000256" key="9">
    <source>
        <dbReference type="ARBA" id="ARBA00022964"/>
    </source>
</evidence>
<accession>A0A6H5I938</accession>
<dbReference type="GO" id="GO:0005506">
    <property type="term" value="F:iron ion binding"/>
    <property type="evidence" value="ECO:0007669"/>
    <property type="project" value="InterPro"/>
</dbReference>
<evidence type="ECO:0000256" key="7">
    <source>
        <dbReference type="ARBA" id="ARBA00022824"/>
    </source>
</evidence>
<dbReference type="Proteomes" id="UP000479190">
    <property type="component" value="Unassembled WGS sequence"/>
</dbReference>
<evidence type="ECO:0000256" key="12">
    <source>
        <dbReference type="ARBA" id="ARBA00023180"/>
    </source>
</evidence>
<dbReference type="InterPro" id="IPR044862">
    <property type="entry name" value="Pro_4_hyd_alph_FE2OG_OXY"/>
</dbReference>
<organism evidence="15 16">
    <name type="scientific">Trichogramma brassicae</name>
    <dbReference type="NCBI Taxonomy" id="86971"/>
    <lineage>
        <taxon>Eukaryota</taxon>
        <taxon>Metazoa</taxon>
        <taxon>Ecdysozoa</taxon>
        <taxon>Arthropoda</taxon>
        <taxon>Hexapoda</taxon>
        <taxon>Insecta</taxon>
        <taxon>Pterygota</taxon>
        <taxon>Neoptera</taxon>
        <taxon>Endopterygota</taxon>
        <taxon>Hymenoptera</taxon>
        <taxon>Apocrita</taxon>
        <taxon>Proctotrupomorpha</taxon>
        <taxon>Chalcidoidea</taxon>
        <taxon>Trichogrammatidae</taxon>
        <taxon>Trichogramma</taxon>
    </lineage>
</organism>
<dbReference type="PANTHER" id="PTHR10869:SF244">
    <property type="entry name" value="PROLYL 4-HYDROXYLASE SUBUNIT ALPHA-2"/>
    <property type="match status" value="1"/>
</dbReference>
<protein>
    <recommendedName>
        <fullName evidence="5">procollagen-proline 4-dioxygenase</fullName>
        <ecNumber evidence="5">1.14.11.2</ecNumber>
    </recommendedName>
</protein>
<gene>
    <name evidence="15" type="ORF">TBRA_LOCUS5122</name>
</gene>
<evidence type="ECO:0000256" key="2">
    <source>
        <dbReference type="ARBA" id="ARBA00002035"/>
    </source>
</evidence>
<sequence length="685" mass="78477">MGIISSLYTSGRRYTLRRCVIYSQIRAHVSFFELLTRLLYSSSSENAAGVNCESKKQVDAQHSTQHVHDEAIQNRRSNSQPPSYAVGGIVRVWTEKNESRARHTYKPISVCTPYHPPPLVAGAHAERETEIERSSELANFAVRTPPSPCTACTEPRHGQASKHCCCRVYVSNCRLFVMSGKHILFAFCPMPENVEDYMREHEEASRNIQQYLSNPINAYLLVKRLTTDWRRVEELITEDVGKAFVANITNSRSDLKFPTEEDLNGAAVALMRLQDTYKLETAQVARGVLNGVQYSTGLSAGDCFELGRQSYNNGDYYHTVLWMQEAMDRMQEEQNHTSVSKPDILEYLAFSTYMQGNVVRALSMTNELLDIVPTHQRALGNRAYYQEEIQKKTNESRKKRGEDGSEDSVPPNPSFTVTEKRMKSVSEMTERERYEMLCRGDIKMPLSIQKELRCRYVDRGIPYLKIGPLKEEEAYLEPRIVIYHDVIYDDEIETIKRMAQPRFRRATVQNYKTGELEIANYRISKSAWLQEHEHHHIRAVSQRVELMTSLSIDTAEELQVVNYGIGGHYEPHFDFARREEKNAFKSLGTGNRISTVLYYMSDVEQGGGTVFTRINVSLWPKKGTAAVWHNLKPNGEGDYMTRHAACPVLTGSKWVANKWLHERGQEFLRPCTLENQSADVDDGRY</sequence>
<dbReference type="SMART" id="SM00702">
    <property type="entry name" value="P4Hc"/>
    <property type="match status" value="1"/>
</dbReference>
<evidence type="ECO:0000313" key="16">
    <source>
        <dbReference type="Proteomes" id="UP000479190"/>
    </source>
</evidence>
<name>A0A6H5I938_9HYME</name>
<dbReference type="Pfam" id="PF23558">
    <property type="entry name" value="TPR_P4H"/>
    <property type="match status" value="1"/>
</dbReference>
<evidence type="ECO:0000256" key="1">
    <source>
        <dbReference type="ARBA" id="ARBA00001961"/>
    </source>
</evidence>
<dbReference type="GO" id="GO:0031418">
    <property type="term" value="F:L-ascorbic acid binding"/>
    <property type="evidence" value="ECO:0007669"/>
    <property type="project" value="UniProtKB-KW"/>
</dbReference>
<dbReference type="FunFam" id="2.60.120.620:FF:000001">
    <property type="entry name" value="Prolyl 4-hydroxylase subunit alpha 2"/>
    <property type="match status" value="1"/>
</dbReference>
<dbReference type="InterPro" id="IPR045054">
    <property type="entry name" value="P4HA-like"/>
</dbReference>
<dbReference type="OrthoDB" id="420380at2759"/>
<dbReference type="EC" id="1.14.11.2" evidence="5"/>
<feature type="region of interest" description="Disordered" evidence="13">
    <location>
        <begin position="392"/>
        <end position="426"/>
    </location>
</feature>
<dbReference type="AlphaFoldDB" id="A0A6H5I938"/>
<keyword evidence="10" id="KW-0560">Oxidoreductase</keyword>
<evidence type="ECO:0000256" key="6">
    <source>
        <dbReference type="ARBA" id="ARBA00022723"/>
    </source>
</evidence>
<comment type="function">
    <text evidence="2">Catalyzes the post-translational formation of 4-hydroxyproline in -Xaa-Pro-Gly- sequences in collagens and other proteins.</text>
</comment>
<dbReference type="GO" id="GO:0004656">
    <property type="term" value="F:procollagen-proline 4-dioxygenase activity"/>
    <property type="evidence" value="ECO:0007669"/>
    <property type="project" value="UniProtKB-EC"/>
</dbReference>
<dbReference type="InterPro" id="IPR005123">
    <property type="entry name" value="Oxoglu/Fe-dep_dioxygenase_dom"/>
</dbReference>
<keyword evidence="9" id="KW-0223">Dioxygenase</keyword>
<keyword evidence="6" id="KW-0479">Metal-binding</keyword>
<proteinExistence type="inferred from homology"/>
<evidence type="ECO:0000256" key="13">
    <source>
        <dbReference type="SAM" id="MobiDB-lite"/>
    </source>
</evidence>
<comment type="similarity">
    <text evidence="4">Belongs to the P4HA family.</text>
</comment>